<dbReference type="GO" id="GO:0006584">
    <property type="term" value="P:catecholamine metabolic process"/>
    <property type="evidence" value="ECO:0007669"/>
    <property type="project" value="UniProtKB-KW"/>
</dbReference>
<dbReference type="OMA" id="VEITRCV"/>
<keyword evidence="8" id="KW-1185">Reference proteome</keyword>
<keyword evidence="5" id="KW-0128">Catecholamine metabolism</keyword>
<dbReference type="EMBL" id="EQ962657">
    <property type="protein sequence ID" value="EED15160.1"/>
    <property type="molecule type" value="Genomic_DNA"/>
</dbReference>
<dbReference type="Pfam" id="PF01596">
    <property type="entry name" value="Methyltransf_3"/>
    <property type="match status" value="1"/>
</dbReference>
<dbReference type="PANTHER" id="PTHR43836:SF2">
    <property type="entry name" value="CATECHOL O-METHYLTRANSFERASE 1-RELATED"/>
    <property type="match status" value="1"/>
</dbReference>
<dbReference type="GO" id="GO:0008171">
    <property type="term" value="F:O-methyltransferase activity"/>
    <property type="evidence" value="ECO:0007669"/>
    <property type="project" value="InterPro"/>
</dbReference>
<dbReference type="HOGENOM" id="CLU_050461_0_0_1"/>
<dbReference type="SUPFAM" id="SSF53335">
    <property type="entry name" value="S-adenosyl-L-methionine-dependent methyltransferases"/>
    <property type="match status" value="1"/>
</dbReference>
<dbReference type="InterPro" id="IPR029063">
    <property type="entry name" value="SAM-dependent_MTases_sf"/>
</dbReference>
<dbReference type="InParanoid" id="B8MJG0"/>
<dbReference type="EC" id="2.1.1.6" evidence="1"/>
<dbReference type="AlphaFoldDB" id="B8MJG0"/>
<dbReference type="eggNOG" id="KOG1663">
    <property type="taxonomic scope" value="Eukaryota"/>
</dbReference>
<dbReference type="STRING" id="441959.B8MJG0"/>
<evidence type="ECO:0000256" key="1">
    <source>
        <dbReference type="ARBA" id="ARBA00012880"/>
    </source>
</evidence>
<protein>
    <recommendedName>
        <fullName evidence="1">catechol O-methyltransferase</fullName>
        <ecNumber evidence="1">2.1.1.6</ecNumber>
    </recommendedName>
</protein>
<dbReference type="Proteomes" id="UP000001745">
    <property type="component" value="Unassembled WGS sequence"/>
</dbReference>
<dbReference type="VEuPathDB" id="FungiDB:TSTA_046140"/>
<gene>
    <name evidence="7" type="ORF">TSTA_046140</name>
</gene>
<evidence type="ECO:0000256" key="4">
    <source>
        <dbReference type="ARBA" id="ARBA00022691"/>
    </source>
</evidence>
<keyword evidence="3 7" id="KW-0808">Transferase</keyword>
<dbReference type="InterPro" id="IPR002935">
    <property type="entry name" value="SAM_O-MeTrfase"/>
</dbReference>
<dbReference type="GO" id="GO:0032259">
    <property type="term" value="P:methylation"/>
    <property type="evidence" value="ECO:0007669"/>
    <property type="project" value="UniProtKB-KW"/>
</dbReference>
<accession>B8MJG0</accession>
<dbReference type="Gene3D" id="3.40.50.150">
    <property type="entry name" value="Vaccinia Virus protein VP39"/>
    <property type="match status" value="1"/>
</dbReference>
<evidence type="ECO:0000313" key="7">
    <source>
        <dbReference type="EMBL" id="EED15160.1"/>
    </source>
</evidence>
<keyword evidence="4" id="KW-0949">S-adenosyl-L-methionine</keyword>
<reference evidence="8" key="1">
    <citation type="journal article" date="2015" name="Genome Announc.">
        <title>Genome sequence of the AIDS-associated pathogen Penicillium marneffei (ATCC18224) and its near taxonomic relative Talaromyces stipitatus (ATCC10500).</title>
        <authorList>
            <person name="Nierman W.C."/>
            <person name="Fedorova-Abrams N.D."/>
            <person name="Andrianopoulos A."/>
        </authorList>
    </citation>
    <scope>NUCLEOTIDE SEQUENCE [LARGE SCALE GENOMIC DNA]</scope>
    <source>
        <strain evidence="8">ATCC 10500 / CBS 375.48 / QM 6759 / NRRL 1006</strain>
    </source>
</reference>
<dbReference type="PANTHER" id="PTHR43836">
    <property type="entry name" value="CATECHOL O-METHYLTRANSFERASE 1-RELATED"/>
    <property type="match status" value="1"/>
</dbReference>
<keyword evidence="2 7" id="KW-0489">Methyltransferase</keyword>
<organism evidence="7 8">
    <name type="scientific">Talaromyces stipitatus (strain ATCC 10500 / CBS 375.48 / QM 6759 / NRRL 1006)</name>
    <name type="common">Penicillium stipitatum</name>
    <dbReference type="NCBI Taxonomy" id="441959"/>
    <lineage>
        <taxon>Eukaryota</taxon>
        <taxon>Fungi</taxon>
        <taxon>Dikarya</taxon>
        <taxon>Ascomycota</taxon>
        <taxon>Pezizomycotina</taxon>
        <taxon>Eurotiomycetes</taxon>
        <taxon>Eurotiomycetidae</taxon>
        <taxon>Eurotiales</taxon>
        <taxon>Trichocomaceae</taxon>
        <taxon>Talaromyces</taxon>
        <taxon>Talaromyces sect. Talaromyces</taxon>
    </lineage>
</organism>
<sequence>MPQPTIENIGSYDDLRELHLLHYIYSLPNLSSLRNNPAAIIREIDTFSEKTGKILMTVGPEKGAFLTNIIAARKPSTVIELGGFVGYSAILLGDALRANGGKRYLSLEINPVNAAVANLLIELAGLRDVVTIHVAPSHKTLAEFVNDNVIDYIEVMLVDHWKDRYLPDLWLMENLGLFKAGVTVLAADNCLMPGAPDFLEWVRASKEKKGALLKTKYGFSEDGRYVKGEELVKAIKDGKEDVELENVPGDPNWVYETEMTEFDSNGRHDGIEVVKVVGKQ</sequence>
<evidence type="ECO:0000313" key="8">
    <source>
        <dbReference type="Proteomes" id="UP000001745"/>
    </source>
</evidence>
<dbReference type="GeneID" id="8099525"/>
<evidence type="ECO:0000256" key="3">
    <source>
        <dbReference type="ARBA" id="ARBA00022679"/>
    </source>
</evidence>
<dbReference type="PROSITE" id="PS51682">
    <property type="entry name" value="SAM_OMT_I"/>
    <property type="match status" value="1"/>
</dbReference>
<comment type="similarity">
    <text evidence="6">Belongs to the class I-like SAM-binding methyltransferase superfamily. Cation-dependent O-methyltransferase family.</text>
</comment>
<evidence type="ECO:0000256" key="6">
    <source>
        <dbReference type="ARBA" id="ARBA00023453"/>
    </source>
</evidence>
<evidence type="ECO:0000256" key="2">
    <source>
        <dbReference type="ARBA" id="ARBA00022603"/>
    </source>
</evidence>
<dbReference type="PhylomeDB" id="B8MJG0"/>
<dbReference type="RefSeq" id="XP_002485113.1">
    <property type="nucleotide sequence ID" value="XM_002485068.1"/>
</dbReference>
<name>B8MJG0_TALSN</name>
<dbReference type="OrthoDB" id="186626at2759"/>
<evidence type="ECO:0000256" key="5">
    <source>
        <dbReference type="ARBA" id="ARBA00022939"/>
    </source>
</evidence>
<proteinExistence type="inferred from homology"/>